<reference evidence="6 7" key="1">
    <citation type="submission" date="2018-11" db="EMBL/GenBank/DDBJ databases">
        <title>Rufibacter latericius sp. nov., isolated from water in Baiyang Lake.</title>
        <authorList>
            <person name="Yang Y."/>
        </authorList>
    </citation>
    <scope>NUCLEOTIDE SEQUENCE [LARGE SCALE GENOMIC DNA]</scope>
    <source>
        <strain evidence="6 7">MCC P1</strain>
    </source>
</reference>
<evidence type="ECO:0000256" key="2">
    <source>
        <dbReference type="ARBA" id="ARBA00039140"/>
    </source>
</evidence>
<sequence>MQERKFEFIVIGGSAGSIGVAIQMIPALSGRFQVPILFVLHRNASSSSGFLSDILQPRTPLRIKEAEEKEKICPGTVYVAPADYHLLVETDFTFSLDASEKVHYSRPSIDVTFESLAAHYGEKLLGILLTGANADGARGMAEIARAGGLTIAQNPATAEVPTMPQAAINTGMVHHVFSTSEIISFLNDLVD</sequence>
<evidence type="ECO:0000259" key="5">
    <source>
        <dbReference type="PROSITE" id="PS50122"/>
    </source>
</evidence>
<keyword evidence="1" id="KW-0378">Hydrolase</keyword>
<protein>
    <recommendedName>
        <fullName evidence="2">protein-glutamate methylesterase</fullName>
        <ecNumber evidence="2">3.1.1.61</ecNumber>
    </recommendedName>
</protein>
<comment type="caution">
    <text evidence="6">The sequence shown here is derived from an EMBL/GenBank/DDBJ whole genome shotgun (WGS) entry which is preliminary data.</text>
</comment>
<gene>
    <name evidence="6" type="ORF">EFA69_19565</name>
</gene>
<comment type="caution">
    <text evidence="4">Lacks conserved residue(s) required for the propagation of feature annotation.</text>
</comment>
<evidence type="ECO:0000256" key="1">
    <source>
        <dbReference type="ARBA" id="ARBA00022801"/>
    </source>
</evidence>
<dbReference type="OrthoDB" id="1524092at2"/>
<dbReference type="InterPro" id="IPR000673">
    <property type="entry name" value="Sig_transdc_resp-reg_Me-estase"/>
</dbReference>
<dbReference type="GO" id="GO:0008984">
    <property type="term" value="F:protein-glutamate methylesterase activity"/>
    <property type="evidence" value="ECO:0007669"/>
    <property type="project" value="UniProtKB-EC"/>
</dbReference>
<dbReference type="PANTHER" id="PTHR42872">
    <property type="entry name" value="PROTEIN-GLUTAMATE METHYLESTERASE/PROTEIN-GLUTAMINE GLUTAMINASE"/>
    <property type="match status" value="1"/>
</dbReference>
<dbReference type="AlphaFoldDB" id="A0A3M9MRV4"/>
<dbReference type="EC" id="3.1.1.61" evidence="2"/>
<dbReference type="Proteomes" id="UP000271010">
    <property type="component" value="Unassembled WGS sequence"/>
</dbReference>
<dbReference type="Gene3D" id="3.40.50.180">
    <property type="entry name" value="Methylesterase CheB, C-terminal domain"/>
    <property type="match status" value="1"/>
</dbReference>
<organism evidence="6 7">
    <name type="scientific">Rufibacter immobilis</name>
    <dbReference type="NCBI Taxonomy" id="1348778"/>
    <lineage>
        <taxon>Bacteria</taxon>
        <taxon>Pseudomonadati</taxon>
        <taxon>Bacteroidota</taxon>
        <taxon>Cytophagia</taxon>
        <taxon>Cytophagales</taxon>
        <taxon>Hymenobacteraceae</taxon>
        <taxon>Rufibacter</taxon>
    </lineage>
</organism>
<dbReference type="SUPFAM" id="SSF52738">
    <property type="entry name" value="Methylesterase CheB, C-terminal domain"/>
    <property type="match status" value="1"/>
</dbReference>
<dbReference type="Pfam" id="PF01339">
    <property type="entry name" value="CheB_methylest"/>
    <property type="match status" value="1"/>
</dbReference>
<proteinExistence type="predicted"/>
<evidence type="ECO:0000313" key="6">
    <source>
        <dbReference type="EMBL" id="RNI28262.1"/>
    </source>
</evidence>
<evidence type="ECO:0000256" key="3">
    <source>
        <dbReference type="ARBA" id="ARBA00048267"/>
    </source>
</evidence>
<keyword evidence="7" id="KW-1185">Reference proteome</keyword>
<accession>A0A3M9MRV4</accession>
<dbReference type="CDD" id="cd16433">
    <property type="entry name" value="CheB"/>
    <property type="match status" value="1"/>
</dbReference>
<dbReference type="GO" id="GO:0000156">
    <property type="term" value="F:phosphorelay response regulator activity"/>
    <property type="evidence" value="ECO:0007669"/>
    <property type="project" value="InterPro"/>
</dbReference>
<comment type="catalytic activity">
    <reaction evidence="3">
        <text>[protein]-L-glutamate 5-O-methyl ester + H2O = L-glutamyl-[protein] + methanol + H(+)</text>
        <dbReference type="Rhea" id="RHEA:23236"/>
        <dbReference type="Rhea" id="RHEA-COMP:10208"/>
        <dbReference type="Rhea" id="RHEA-COMP:10311"/>
        <dbReference type="ChEBI" id="CHEBI:15377"/>
        <dbReference type="ChEBI" id="CHEBI:15378"/>
        <dbReference type="ChEBI" id="CHEBI:17790"/>
        <dbReference type="ChEBI" id="CHEBI:29973"/>
        <dbReference type="ChEBI" id="CHEBI:82795"/>
        <dbReference type="EC" id="3.1.1.61"/>
    </reaction>
</comment>
<dbReference type="RefSeq" id="WP_123134730.1">
    <property type="nucleotide sequence ID" value="NZ_RJJE01000017.1"/>
</dbReference>
<dbReference type="EMBL" id="RJJE01000017">
    <property type="protein sequence ID" value="RNI28262.1"/>
    <property type="molecule type" value="Genomic_DNA"/>
</dbReference>
<dbReference type="PROSITE" id="PS50122">
    <property type="entry name" value="CHEB"/>
    <property type="match status" value="1"/>
</dbReference>
<dbReference type="GO" id="GO:0005737">
    <property type="term" value="C:cytoplasm"/>
    <property type="evidence" value="ECO:0007669"/>
    <property type="project" value="InterPro"/>
</dbReference>
<dbReference type="InterPro" id="IPR035909">
    <property type="entry name" value="CheB_C"/>
</dbReference>
<name>A0A3M9MRV4_9BACT</name>
<feature type="domain" description="CheB-type methylesterase" evidence="5">
    <location>
        <begin position="7"/>
        <end position="191"/>
    </location>
</feature>
<evidence type="ECO:0000313" key="7">
    <source>
        <dbReference type="Proteomes" id="UP000271010"/>
    </source>
</evidence>
<evidence type="ECO:0000256" key="4">
    <source>
        <dbReference type="PROSITE-ProRule" id="PRU00050"/>
    </source>
</evidence>
<dbReference type="PANTHER" id="PTHR42872:SF3">
    <property type="entry name" value="PROTEIN-GLUTAMATE METHYLESTERASE_PROTEIN-GLUTAMINE GLUTAMINASE 1"/>
    <property type="match status" value="1"/>
</dbReference>
<dbReference type="GO" id="GO:0006935">
    <property type="term" value="P:chemotaxis"/>
    <property type="evidence" value="ECO:0007669"/>
    <property type="project" value="InterPro"/>
</dbReference>